<feature type="compositionally biased region" description="Polar residues" evidence="1">
    <location>
        <begin position="280"/>
        <end position="291"/>
    </location>
</feature>
<dbReference type="AlphaFoldDB" id="A0AAP0SDF3"/>
<name>A0AAP0SDF3_LIQFO</name>
<accession>A0AAP0SDF3</accession>
<feature type="compositionally biased region" description="Basic and acidic residues" evidence="1">
    <location>
        <begin position="427"/>
        <end position="445"/>
    </location>
</feature>
<sequence>MAPSLVTEEKTEDKQIEPPVPEEVVKTYDTYVVDVPFKENLEVAQDPICEPDTSNVPKTVVDVVESQPEKQLAIDSVKNEPKEKPEMDSVKTQTEEQPAMVDVPESSVEVLEKQEEPLEVSPVKEPVLEKQEEPLEVCPVKEPEAIVAKEREDSEAESIKEEKPEPAVSKVEEKAGEVFEKQEEPLEVSPVKEGEAIVVKETEESEAEPTKAEKPESAIPQVEEKRGEPTGVIEQVEKICEEVELKESVAGETEKEGTLADKAEDTTILKKEQTSKDQELSASESSDQVVSIAQEPEADLKGDGGDYTLPNVIEKVGMEDTEKANVIEGSISTAEVIEKSFEGENTSRDVELLAENKKEEDVEIEKPPSIKPNKDGNITAVYEQVGETQEPKLEVKAEETVKAGEEDSEKEKVDATAKSDVPNLEPSSKDGDDTKTSHDLPKEAPAKPAQKQSNNIITKVKKSLVKAKRAIIGKSPSSKTLSSETKGDIAVK</sequence>
<gene>
    <name evidence="2" type="ORF">L1049_020660</name>
</gene>
<dbReference type="EMBL" id="JBBPBK010000001">
    <property type="protein sequence ID" value="KAK9292681.1"/>
    <property type="molecule type" value="Genomic_DNA"/>
</dbReference>
<dbReference type="Proteomes" id="UP001415857">
    <property type="component" value="Unassembled WGS sequence"/>
</dbReference>
<feature type="compositionally biased region" description="Basic residues" evidence="1">
    <location>
        <begin position="459"/>
        <end position="471"/>
    </location>
</feature>
<organism evidence="2 3">
    <name type="scientific">Liquidambar formosana</name>
    <name type="common">Formosan gum</name>
    <dbReference type="NCBI Taxonomy" id="63359"/>
    <lineage>
        <taxon>Eukaryota</taxon>
        <taxon>Viridiplantae</taxon>
        <taxon>Streptophyta</taxon>
        <taxon>Embryophyta</taxon>
        <taxon>Tracheophyta</taxon>
        <taxon>Spermatophyta</taxon>
        <taxon>Magnoliopsida</taxon>
        <taxon>eudicotyledons</taxon>
        <taxon>Gunneridae</taxon>
        <taxon>Pentapetalae</taxon>
        <taxon>Saxifragales</taxon>
        <taxon>Altingiaceae</taxon>
        <taxon>Liquidambar</taxon>
    </lineage>
</organism>
<feature type="region of interest" description="Disordered" evidence="1">
    <location>
        <begin position="70"/>
        <end position="104"/>
    </location>
</feature>
<feature type="compositionally biased region" description="Basic and acidic residues" evidence="1">
    <location>
        <begin position="355"/>
        <end position="374"/>
    </location>
</feature>
<evidence type="ECO:0000256" key="1">
    <source>
        <dbReference type="SAM" id="MobiDB-lite"/>
    </source>
</evidence>
<keyword evidence="3" id="KW-1185">Reference proteome</keyword>
<feature type="compositionally biased region" description="Basic and acidic residues" evidence="1">
    <location>
        <begin position="235"/>
        <end position="279"/>
    </location>
</feature>
<feature type="compositionally biased region" description="Basic and acidic residues" evidence="1">
    <location>
        <begin position="77"/>
        <end position="89"/>
    </location>
</feature>
<reference evidence="2 3" key="1">
    <citation type="journal article" date="2024" name="Plant J.">
        <title>Genome sequences and population genomics reveal climatic adaptation and genomic divergence between two closely related sweetgum species.</title>
        <authorList>
            <person name="Xu W.Q."/>
            <person name="Ren C.Q."/>
            <person name="Zhang X.Y."/>
            <person name="Comes H.P."/>
            <person name="Liu X.H."/>
            <person name="Li Y.G."/>
            <person name="Kettle C.J."/>
            <person name="Jalonen R."/>
            <person name="Gaisberger H."/>
            <person name="Ma Y.Z."/>
            <person name="Qiu Y.X."/>
        </authorList>
    </citation>
    <scope>NUCLEOTIDE SEQUENCE [LARGE SCALE GENOMIC DNA]</scope>
    <source>
        <strain evidence="2">Hangzhou</strain>
    </source>
</reference>
<dbReference type="PANTHER" id="PTHR37729:SF1">
    <property type="entry name" value="NEUROFILAMENT PROTEIN-LIKE PROTEIN"/>
    <property type="match status" value="1"/>
</dbReference>
<feature type="compositionally biased region" description="Polar residues" evidence="1">
    <location>
        <begin position="475"/>
        <end position="484"/>
    </location>
</feature>
<feature type="compositionally biased region" description="Basic and acidic residues" evidence="1">
    <location>
        <begin position="389"/>
        <end position="417"/>
    </location>
</feature>
<evidence type="ECO:0000313" key="3">
    <source>
        <dbReference type="Proteomes" id="UP001415857"/>
    </source>
</evidence>
<feature type="region of interest" description="Disordered" evidence="1">
    <location>
        <begin position="1"/>
        <end position="21"/>
    </location>
</feature>
<evidence type="ECO:0000313" key="2">
    <source>
        <dbReference type="EMBL" id="KAK9292681.1"/>
    </source>
</evidence>
<comment type="caution">
    <text evidence="2">The sequence shown here is derived from an EMBL/GenBank/DDBJ whole genome shotgun (WGS) entry which is preliminary data.</text>
</comment>
<feature type="compositionally biased region" description="Basic and acidic residues" evidence="1">
    <location>
        <begin position="7"/>
        <end position="16"/>
    </location>
</feature>
<dbReference type="PANTHER" id="PTHR37729">
    <property type="entry name" value="NEUROFILAMENT PROTEIN-LIKE PROTEIN"/>
    <property type="match status" value="1"/>
</dbReference>
<proteinExistence type="predicted"/>
<feature type="region of interest" description="Disordered" evidence="1">
    <location>
        <begin position="355"/>
        <end position="492"/>
    </location>
</feature>
<feature type="compositionally biased region" description="Basic and acidic residues" evidence="1">
    <location>
        <begin position="134"/>
        <end position="228"/>
    </location>
</feature>
<feature type="region of interest" description="Disordered" evidence="1">
    <location>
        <begin position="134"/>
        <end position="307"/>
    </location>
</feature>
<protein>
    <submittedName>
        <fullName evidence="2">Uncharacterized protein</fullName>
    </submittedName>
</protein>